<keyword evidence="2" id="KW-0378">Hydrolase</keyword>
<dbReference type="EMBL" id="LR729444">
    <property type="protein sequence ID" value="VWP01529.1"/>
    <property type="molecule type" value="Genomic_DNA"/>
</dbReference>
<gene>
    <name evidence="2" type="primary">O13359</name>
</gene>
<name>A0A5K1K678_9APHY</name>
<reference evidence="2" key="1">
    <citation type="submission" date="2019-10" db="EMBL/GenBank/DDBJ databases">
        <authorList>
            <person name="Nor Muhammad N."/>
        </authorList>
    </citation>
    <scope>NUCLEOTIDE SEQUENCE</scope>
</reference>
<dbReference type="GO" id="GO:0004252">
    <property type="term" value="F:serine-type endopeptidase activity"/>
    <property type="evidence" value="ECO:0007669"/>
    <property type="project" value="UniProtKB-EC"/>
</dbReference>
<organism evidence="2">
    <name type="scientific">Ganoderma boninense</name>
    <dbReference type="NCBI Taxonomy" id="34458"/>
    <lineage>
        <taxon>Eukaryota</taxon>
        <taxon>Fungi</taxon>
        <taxon>Dikarya</taxon>
        <taxon>Basidiomycota</taxon>
        <taxon>Agaricomycotina</taxon>
        <taxon>Agaricomycetes</taxon>
        <taxon>Polyporales</taxon>
        <taxon>Polyporaceae</taxon>
        <taxon>Ganoderma</taxon>
    </lineage>
</organism>
<sequence length="105" mass="11758">MSGHSLPGCSTKTETTSTLSANGGHETPEKIPPWRDLQRKGAFITPDDPETKRKTRDKMRFKVRRAQKRWREKQAKDTQSESKDDDSEADADAVASMLLGSPNDI</sequence>
<dbReference type="EC" id="3.4.21.61" evidence="2"/>
<evidence type="ECO:0000256" key="1">
    <source>
        <dbReference type="SAM" id="MobiDB-lite"/>
    </source>
</evidence>
<proteinExistence type="predicted"/>
<feature type="compositionally biased region" description="Basic and acidic residues" evidence="1">
    <location>
        <begin position="26"/>
        <end position="39"/>
    </location>
</feature>
<protein>
    <submittedName>
        <fullName evidence="2">Kexin )</fullName>
        <ecNumber evidence="2">3.4.21.61</ecNumber>
    </submittedName>
</protein>
<feature type="region of interest" description="Disordered" evidence="1">
    <location>
        <begin position="1"/>
        <end position="105"/>
    </location>
</feature>
<accession>A0A5K1K678</accession>
<feature type="compositionally biased region" description="Polar residues" evidence="1">
    <location>
        <begin position="8"/>
        <end position="21"/>
    </location>
</feature>
<evidence type="ECO:0000313" key="2">
    <source>
        <dbReference type="EMBL" id="VWP01529.1"/>
    </source>
</evidence>
<feature type="compositionally biased region" description="Basic and acidic residues" evidence="1">
    <location>
        <begin position="72"/>
        <end position="82"/>
    </location>
</feature>
<feature type="compositionally biased region" description="Basic residues" evidence="1">
    <location>
        <begin position="53"/>
        <end position="71"/>
    </location>
</feature>
<dbReference type="AlphaFoldDB" id="A0A5K1K678"/>
<keyword evidence="2" id="KW-0645">Protease</keyword>
<dbReference type="GO" id="GO:0006508">
    <property type="term" value="P:proteolysis"/>
    <property type="evidence" value="ECO:0007669"/>
    <property type="project" value="UniProtKB-KW"/>
</dbReference>